<dbReference type="PANTHER" id="PTHR38445:SF7">
    <property type="entry name" value="GNTR-FAMILY TRANSCRIPTIONAL REGULATOR"/>
    <property type="match status" value="1"/>
</dbReference>
<dbReference type="CDD" id="cd07377">
    <property type="entry name" value="WHTH_GntR"/>
    <property type="match status" value="1"/>
</dbReference>
<dbReference type="SMART" id="SM00345">
    <property type="entry name" value="HTH_GNTR"/>
    <property type="match status" value="1"/>
</dbReference>
<keyword evidence="1" id="KW-0805">Transcription regulation</keyword>
<dbReference type="EMBL" id="DSZT01000196">
    <property type="protein sequence ID" value="HGU42488.1"/>
    <property type="molecule type" value="Genomic_DNA"/>
</dbReference>
<dbReference type="AlphaFoldDB" id="A0A172T263"/>
<protein>
    <submittedName>
        <fullName evidence="5">GntR family transcriptional regulator</fullName>
    </submittedName>
</protein>
<reference evidence="5 8" key="1">
    <citation type="submission" date="2014-08" db="EMBL/GenBank/DDBJ databases">
        <title>Fervidobacterium pennivorans DYC genome.</title>
        <authorList>
            <person name="Wushke S."/>
        </authorList>
    </citation>
    <scope>NUCLEOTIDE SEQUENCE [LARGE SCALE GENOMIC DNA]</scope>
    <source>
        <strain evidence="5 8">DYC</strain>
    </source>
</reference>
<sequence length="138" mass="15713">MWFAVDYHSPVPIYAQIKEKVKALILSGKLKPGDLLPSIRTLAKDLGVNVNTVARAYRELELEGVIRAERGEGYTVVGLENTVHEKVKRQILTELESVLRRCKELKIEKSTVFSLVERIYQQSNQSSYQHKEGEDDGK</sequence>
<dbReference type="EMBL" id="CP011393">
    <property type="protein sequence ID" value="ANE41042.1"/>
    <property type="molecule type" value="Genomic_DNA"/>
</dbReference>
<dbReference type="InterPro" id="IPR036390">
    <property type="entry name" value="WH_DNA-bd_sf"/>
</dbReference>
<name>A0A172T263_FERPE</name>
<dbReference type="GO" id="GO:0003700">
    <property type="term" value="F:DNA-binding transcription factor activity"/>
    <property type="evidence" value="ECO:0007669"/>
    <property type="project" value="InterPro"/>
</dbReference>
<dbReference type="PANTHER" id="PTHR38445">
    <property type="entry name" value="HTH-TYPE TRANSCRIPTIONAL REPRESSOR YTRA"/>
    <property type="match status" value="1"/>
</dbReference>
<dbReference type="OrthoDB" id="9801546at2"/>
<gene>
    <name evidence="7" type="ORF">ENT72_06210</name>
    <name evidence="6" type="ORF">ENU12_06245</name>
    <name evidence="5" type="ORF">JM64_02805</name>
</gene>
<dbReference type="InterPro" id="IPR000524">
    <property type="entry name" value="Tscrpt_reg_HTH_GntR"/>
</dbReference>
<keyword evidence="2" id="KW-0238">DNA-binding</keyword>
<dbReference type="InterPro" id="IPR036388">
    <property type="entry name" value="WH-like_DNA-bd_sf"/>
</dbReference>
<dbReference type="KEGG" id="fng:JM64_02805"/>
<evidence type="ECO:0000256" key="3">
    <source>
        <dbReference type="ARBA" id="ARBA00023163"/>
    </source>
</evidence>
<feature type="domain" description="HTH gntR-type" evidence="4">
    <location>
        <begin position="11"/>
        <end position="79"/>
    </location>
</feature>
<keyword evidence="3" id="KW-0804">Transcription</keyword>
<dbReference type="Gene3D" id="1.10.10.10">
    <property type="entry name" value="Winged helix-like DNA-binding domain superfamily/Winged helix DNA-binding domain"/>
    <property type="match status" value="1"/>
</dbReference>
<organism evidence="5 8">
    <name type="scientific">Fervidobacterium pennivorans</name>
    <dbReference type="NCBI Taxonomy" id="93466"/>
    <lineage>
        <taxon>Bacteria</taxon>
        <taxon>Thermotogati</taxon>
        <taxon>Thermotogota</taxon>
        <taxon>Thermotogae</taxon>
        <taxon>Thermotogales</taxon>
        <taxon>Fervidobacteriaceae</taxon>
        <taxon>Fervidobacterium</taxon>
    </lineage>
</organism>
<evidence type="ECO:0000313" key="6">
    <source>
        <dbReference type="EMBL" id="HGQ77486.1"/>
    </source>
</evidence>
<accession>A0A172T263</accession>
<evidence type="ECO:0000313" key="8">
    <source>
        <dbReference type="Proteomes" id="UP000077096"/>
    </source>
</evidence>
<dbReference type="PATRIC" id="fig|93466.3.peg.612"/>
<dbReference type="SUPFAM" id="SSF46785">
    <property type="entry name" value="Winged helix' DNA-binding domain"/>
    <property type="match status" value="1"/>
</dbReference>
<dbReference type="Proteomes" id="UP000077096">
    <property type="component" value="Chromosome"/>
</dbReference>
<evidence type="ECO:0000259" key="4">
    <source>
        <dbReference type="PROSITE" id="PS50949"/>
    </source>
</evidence>
<dbReference type="EMBL" id="DTBH01000132">
    <property type="protein sequence ID" value="HGQ77486.1"/>
    <property type="molecule type" value="Genomic_DNA"/>
</dbReference>
<dbReference type="GO" id="GO:0003677">
    <property type="term" value="F:DNA binding"/>
    <property type="evidence" value="ECO:0007669"/>
    <property type="project" value="UniProtKB-KW"/>
</dbReference>
<dbReference type="PROSITE" id="PS50949">
    <property type="entry name" value="HTH_GNTR"/>
    <property type="match status" value="1"/>
</dbReference>
<proteinExistence type="predicted"/>
<reference evidence="6" key="2">
    <citation type="journal article" date="2020" name="mSystems">
        <title>Genome- and Community-Level Interaction Insights into Carbon Utilization and Element Cycling Functions of Hydrothermarchaeota in Hydrothermal Sediment.</title>
        <authorList>
            <person name="Zhou Z."/>
            <person name="Liu Y."/>
            <person name="Xu W."/>
            <person name="Pan J."/>
            <person name="Luo Z.H."/>
            <person name="Li M."/>
        </authorList>
    </citation>
    <scope>NUCLEOTIDE SEQUENCE [LARGE SCALE GENOMIC DNA]</scope>
    <source>
        <strain evidence="7">SpSt-604</strain>
        <strain evidence="6">SpSt-640</strain>
    </source>
</reference>
<evidence type="ECO:0000256" key="1">
    <source>
        <dbReference type="ARBA" id="ARBA00023015"/>
    </source>
</evidence>
<evidence type="ECO:0000256" key="2">
    <source>
        <dbReference type="ARBA" id="ARBA00023125"/>
    </source>
</evidence>
<evidence type="ECO:0000313" key="5">
    <source>
        <dbReference type="EMBL" id="ANE41042.1"/>
    </source>
</evidence>
<evidence type="ECO:0000313" key="7">
    <source>
        <dbReference type="EMBL" id="HGU42488.1"/>
    </source>
</evidence>
<dbReference type="Pfam" id="PF00392">
    <property type="entry name" value="GntR"/>
    <property type="match status" value="1"/>
</dbReference>